<evidence type="ECO:0000256" key="5">
    <source>
        <dbReference type="ARBA" id="ARBA00055252"/>
    </source>
</evidence>
<dbReference type="FunFam" id="1.10.555.10:FF:000042">
    <property type="entry name" value="rho GTPase-activating protein 11A isoform X1"/>
    <property type="match status" value="1"/>
</dbReference>
<reference evidence="10" key="1">
    <citation type="submission" date="2022-03" db="EMBL/GenBank/DDBJ databases">
        <title>Genomic analyses of argali, domestic sheep and their hybrids provide insights into chromosomal evolution, heterosis and genetic basis of agronomic traits.</title>
        <authorList>
            <person name="Li M."/>
        </authorList>
    </citation>
    <scope>NUCLEOTIDE SEQUENCE</scope>
    <source>
        <strain evidence="10">CAU-MHL-2022a</strain>
        <tissue evidence="10">Skin</tissue>
    </source>
</reference>
<evidence type="ECO:0000259" key="9">
    <source>
        <dbReference type="PROSITE" id="PS50238"/>
    </source>
</evidence>
<proteinExistence type="predicted"/>
<gene>
    <name evidence="10" type="ORF">MG293_009388</name>
</gene>
<evidence type="ECO:0000256" key="7">
    <source>
        <dbReference type="ARBA" id="ARBA00079128"/>
    </source>
</evidence>
<evidence type="ECO:0000256" key="8">
    <source>
        <dbReference type="SAM" id="MobiDB-lite"/>
    </source>
</evidence>
<dbReference type="Pfam" id="PF00620">
    <property type="entry name" value="RhoGAP"/>
    <property type="match status" value="1"/>
</dbReference>
<dbReference type="PROSITE" id="PS50238">
    <property type="entry name" value="RHOGAP"/>
    <property type="match status" value="1"/>
</dbReference>
<dbReference type="SUPFAM" id="SSF48350">
    <property type="entry name" value="GTPase activation domain, GAP"/>
    <property type="match status" value="1"/>
</dbReference>
<feature type="compositionally biased region" description="Low complexity" evidence="8">
    <location>
        <begin position="759"/>
        <end position="770"/>
    </location>
</feature>
<dbReference type="CDD" id="cd04394">
    <property type="entry name" value="RhoGAP-ARHGAP11A"/>
    <property type="match status" value="1"/>
</dbReference>
<evidence type="ECO:0000256" key="1">
    <source>
        <dbReference type="ARBA" id="ARBA00004123"/>
    </source>
</evidence>
<evidence type="ECO:0000313" key="11">
    <source>
        <dbReference type="Proteomes" id="UP001214576"/>
    </source>
</evidence>
<evidence type="ECO:0000256" key="3">
    <source>
        <dbReference type="ARBA" id="ARBA00022553"/>
    </source>
</evidence>
<feature type="region of interest" description="Disordered" evidence="8">
    <location>
        <begin position="758"/>
        <end position="781"/>
    </location>
</feature>
<dbReference type="PANTHER" id="PTHR15670">
    <property type="entry name" value="RHO GTPASE ACTIVATING PROTEIN 11A"/>
    <property type="match status" value="1"/>
</dbReference>
<feature type="domain" description="Rho-GAP" evidence="9">
    <location>
        <begin position="52"/>
        <end position="242"/>
    </location>
</feature>
<keyword evidence="2" id="KW-0343">GTPase activation</keyword>
<dbReference type="Proteomes" id="UP001214576">
    <property type="component" value="Unassembled WGS sequence"/>
</dbReference>
<sequence>MSGMWDQRLVRLAVVQQLRAAYGIKVKGGRAQCDRRRQETATTETVGKIFGVALNALPQAVVPEYGHIPSFLVDACTSLEEHVHTEGLFRKSGSVIRLKALKNKLDHGERCLSSAPPCDTAGLLKQFFRELPEPILPADLHEALFKAQQLKTEEKNKATLLLSCLMADHTIDILRYFFNFLRKVSLRSSENKMDSSNLAVIFAPNLLQTSEGHEKMSANTEKKLRLQAAVVQTFIDYASDIGHVPDFILEKIPAMLGIDGLCATPLLEGFEEGDYETPGDYKRKRRQSVGDFVSGALNKFKSNRTPSITPQQERIAQVSISPAILTPNAKRKLPVDSHGFSSKKRKSIKHNFNFELLPSNLFSSSSTPISVHCDTSPEGSSQSSFSPVAISGNHLVSTNVLRRSKRLASKKVCRVESGKAGCFSPKISRKEKVRRSLRLKFNLGKNSKDGNECSGINRSENVGRRLANQQSLKNRIDSVKTGLLFSPDTDERLTKKGSKKISKSEGNLLTPERLSGTNYRISWIGPSNSDFQEVDGNEASPIDGTLEVENSSLEPDMMVEKSPVSSYELTPPNVHSKHSNNITGSSLSGDENNLTTETVVKIQKAFSESGSNLHALINHKQSSLTNVEKVKFNETSSTKGSPEKNLLKTNLTVIESNGHHTSNNEESFSERDFSLHQPQISDREATIKCYSTQMKIQLENNIHLNIPTDYLSKQELRSDEHVGKQESPRDTLNTKLKEHENLIEENLLKHTASREVVASTSSLEQSTCSSANLSKPGPGGIIKQQSLVETRDETVSECLQTEHGRVSDHIQWFNRLSLNEPNRTKVKSPLKFQRTPVRQSVRRINSLLEYGGQPPRRKLVSLGDTASPLVKSVSCESALPSCVESMTKDSSHPCARSGPKEQKSSCKQSNIDMISKSSMEVTSTSFLQMKRHSHSVNASLGSTRVCKQEAISNRQIKVPLDDLTNHDIVKSTVSNDKVFPPGVSSRVLRKPSEKERIWYKGSPKNPIGKVQLLPTSRPVDL</sequence>
<keyword evidence="4" id="KW-0539">Nucleus</keyword>
<name>A0AAD4U5P7_OVIAM</name>
<dbReference type="GO" id="GO:0005634">
    <property type="term" value="C:nucleus"/>
    <property type="evidence" value="ECO:0007669"/>
    <property type="project" value="UniProtKB-SubCell"/>
</dbReference>
<dbReference type="EMBL" id="JAKZEL010000009">
    <property type="protein sequence ID" value="KAI4540347.1"/>
    <property type="molecule type" value="Genomic_DNA"/>
</dbReference>
<dbReference type="GO" id="GO:0007165">
    <property type="term" value="P:signal transduction"/>
    <property type="evidence" value="ECO:0007669"/>
    <property type="project" value="InterPro"/>
</dbReference>
<dbReference type="Gene3D" id="1.10.555.10">
    <property type="entry name" value="Rho GTPase activation protein"/>
    <property type="match status" value="1"/>
</dbReference>
<protein>
    <recommendedName>
        <fullName evidence="6">Rho GTPase-activating protein 11A</fullName>
    </recommendedName>
    <alternativeName>
        <fullName evidence="7">Rho-type GTPase-activating protein 11A</fullName>
    </alternativeName>
</protein>
<accession>A0AAD4U5P7</accession>
<evidence type="ECO:0000256" key="6">
    <source>
        <dbReference type="ARBA" id="ARBA00071528"/>
    </source>
</evidence>
<keyword evidence="11" id="KW-1185">Reference proteome</keyword>
<feature type="compositionally biased region" description="Polar residues" evidence="8">
    <location>
        <begin position="579"/>
        <end position="590"/>
    </location>
</feature>
<dbReference type="InterPro" id="IPR008936">
    <property type="entry name" value="Rho_GTPase_activation_prot"/>
</dbReference>
<feature type="region of interest" description="Disordered" evidence="8">
    <location>
        <begin position="490"/>
        <end position="511"/>
    </location>
</feature>
<dbReference type="InterPro" id="IPR042869">
    <property type="entry name" value="ARHGAP11A/B"/>
</dbReference>
<dbReference type="SMART" id="SM00324">
    <property type="entry name" value="RhoGAP"/>
    <property type="match status" value="1"/>
</dbReference>
<evidence type="ECO:0000256" key="4">
    <source>
        <dbReference type="ARBA" id="ARBA00023242"/>
    </source>
</evidence>
<keyword evidence="3" id="KW-0597">Phosphoprotein</keyword>
<feature type="region of interest" description="Disordered" evidence="8">
    <location>
        <begin position="886"/>
        <end position="909"/>
    </location>
</feature>
<dbReference type="GO" id="GO:0005096">
    <property type="term" value="F:GTPase activator activity"/>
    <property type="evidence" value="ECO:0007669"/>
    <property type="project" value="UniProtKB-KW"/>
</dbReference>
<feature type="region of interest" description="Disordered" evidence="8">
    <location>
        <begin position="570"/>
        <end position="590"/>
    </location>
</feature>
<organism evidence="10 11">
    <name type="scientific">Ovis ammon polii</name>
    <dbReference type="NCBI Taxonomy" id="230172"/>
    <lineage>
        <taxon>Eukaryota</taxon>
        <taxon>Metazoa</taxon>
        <taxon>Chordata</taxon>
        <taxon>Craniata</taxon>
        <taxon>Vertebrata</taxon>
        <taxon>Euteleostomi</taxon>
        <taxon>Mammalia</taxon>
        <taxon>Eutheria</taxon>
        <taxon>Laurasiatheria</taxon>
        <taxon>Artiodactyla</taxon>
        <taxon>Ruminantia</taxon>
        <taxon>Pecora</taxon>
        <taxon>Bovidae</taxon>
        <taxon>Caprinae</taxon>
        <taxon>Ovis</taxon>
    </lineage>
</organism>
<evidence type="ECO:0000313" key="10">
    <source>
        <dbReference type="EMBL" id="KAI4540347.1"/>
    </source>
</evidence>
<evidence type="ECO:0000256" key="2">
    <source>
        <dbReference type="ARBA" id="ARBA00022468"/>
    </source>
</evidence>
<comment type="subcellular location">
    <subcellularLocation>
        <location evidence="1">Nucleus</location>
    </subcellularLocation>
</comment>
<comment type="function">
    <text evidence="5">GTPase activator for the Rho-type GTPases by converting them to an inactive GDP-bound state.</text>
</comment>
<dbReference type="InterPro" id="IPR000198">
    <property type="entry name" value="RhoGAP_dom"/>
</dbReference>
<dbReference type="PANTHER" id="PTHR15670:SF4">
    <property type="entry name" value="RHO GTPASE-ACTIVATING PROTEIN 11A"/>
    <property type="match status" value="1"/>
</dbReference>
<comment type="caution">
    <text evidence="10">The sequence shown here is derived from an EMBL/GenBank/DDBJ whole genome shotgun (WGS) entry which is preliminary data.</text>
</comment>
<dbReference type="AlphaFoldDB" id="A0AAD4U5P7"/>